<evidence type="ECO:0000313" key="4">
    <source>
        <dbReference type="Proteomes" id="UP000030745"/>
    </source>
</evidence>
<dbReference type="EMBL" id="KK583253">
    <property type="protein sequence ID" value="KDO23511.1"/>
    <property type="molecule type" value="Genomic_DNA"/>
</dbReference>
<dbReference type="Proteomes" id="UP000030745">
    <property type="component" value="Unassembled WGS sequence"/>
</dbReference>
<dbReference type="CDD" id="cd00105">
    <property type="entry name" value="KH-I"/>
    <property type="match status" value="1"/>
</dbReference>
<dbReference type="Gene3D" id="3.30.310.210">
    <property type="match status" value="1"/>
</dbReference>
<dbReference type="RefSeq" id="XP_012205824.1">
    <property type="nucleotide sequence ID" value="XM_012350434.1"/>
</dbReference>
<dbReference type="GO" id="GO:0003723">
    <property type="term" value="F:RNA binding"/>
    <property type="evidence" value="ECO:0007669"/>
    <property type="project" value="UniProtKB-UniRule"/>
</dbReference>
<accession>A0A067CAD2</accession>
<evidence type="ECO:0008006" key="5">
    <source>
        <dbReference type="Google" id="ProtNLM"/>
    </source>
</evidence>
<organism evidence="3 4">
    <name type="scientific">Saprolegnia parasitica (strain CBS 223.65)</name>
    <dbReference type="NCBI Taxonomy" id="695850"/>
    <lineage>
        <taxon>Eukaryota</taxon>
        <taxon>Sar</taxon>
        <taxon>Stramenopiles</taxon>
        <taxon>Oomycota</taxon>
        <taxon>Saprolegniomycetes</taxon>
        <taxon>Saprolegniales</taxon>
        <taxon>Saprolegniaceae</taxon>
        <taxon>Saprolegnia</taxon>
    </lineage>
</organism>
<dbReference type="SUPFAM" id="SSF54791">
    <property type="entry name" value="Eukaryotic type KH-domain (KH-domain type I)"/>
    <property type="match status" value="1"/>
</dbReference>
<gene>
    <name evidence="3" type="ORF">SPRG_11433</name>
</gene>
<dbReference type="OrthoDB" id="78346at2759"/>
<dbReference type="GeneID" id="24133469"/>
<evidence type="ECO:0000256" key="2">
    <source>
        <dbReference type="SAM" id="MobiDB-lite"/>
    </source>
</evidence>
<dbReference type="InterPro" id="IPR036612">
    <property type="entry name" value="KH_dom_type_1_sf"/>
</dbReference>
<proteinExistence type="predicted"/>
<dbReference type="VEuPathDB" id="FungiDB:SPRG_11433"/>
<dbReference type="KEGG" id="spar:SPRG_11433"/>
<sequence>MATLSDRETKTFMLVPADMAQSLNVRSGTELKELARSTKTYMYFIDTPVYKDCRILCIAGTPRTIEAAMRALVPRMQEILRSKYAPTFESVSYMHDKAVVHIRSDFAAHLLEHASTRLMQVADATHTRIHITNVEEMAMASPLRRLHILGDAENVKDACDRLHQVQSDFEAKPSDPSRLVYTLRLVLLNRDVADVDNMRMAAMYEELQVETKTLKHVPNLPIKTLSVLTGPLESLYAAHIATINAINEGYERGRRRKQQQQQQHQHDRDYSPDRAGRPKPSCRHHRAALPHRHAAA</sequence>
<evidence type="ECO:0000313" key="3">
    <source>
        <dbReference type="EMBL" id="KDO23511.1"/>
    </source>
</evidence>
<feature type="compositionally biased region" description="Basic residues" evidence="2">
    <location>
        <begin position="280"/>
        <end position="296"/>
    </location>
</feature>
<feature type="compositionally biased region" description="Basic and acidic residues" evidence="2">
    <location>
        <begin position="264"/>
        <end position="276"/>
    </location>
</feature>
<keyword evidence="4" id="KW-1185">Reference proteome</keyword>
<dbReference type="OMA" id="AWTANEC"/>
<reference evidence="3 4" key="1">
    <citation type="journal article" date="2013" name="PLoS Genet.">
        <title>Distinctive expansion of potential virulence genes in the genome of the oomycete fish pathogen Saprolegnia parasitica.</title>
        <authorList>
            <person name="Jiang R.H."/>
            <person name="de Bruijn I."/>
            <person name="Haas B.J."/>
            <person name="Belmonte R."/>
            <person name="Lobach L."/>
            <person name="Christie J."/>
            <person name="van den Ackerveken G."/>
            <person name="Bottin A."/>
            <person name="Bulone V."/>
            <person name="Diaz-Moreno S.M."/>
            <person name="Dumas B."/>
            <person name="Fan L."/>
            <person name="Gaulin E."/>
            <person name="Govers F."/>
            <person name="Grenville-Briggs L.J."/>
            <person name="Horner N.R."/>
            <person name="Levin J.Z."/>
            <person name="Mammella M."/>
            <person name="Meijer H.J."/>
            <person name="Morris P."/>
            <person name="Nusbaum C."/>
            <person name="Oome S."/>
            <person name="Phillips A.J."/>
            <person name="van Rooyen D."/>
            <person name="Rzeszutek E."/>
            <person name="Saraiva M."/>
            <person name="Secombes C.J."/>
            <person name="Seidl M.F."/>
            <person name="Snel B."/>
            <person name="Stassen J.H."/>
            <person name="Sykes S."/>
            <person name="Tripathy S."/>
            <person name="van den Berg H."/>
            <person name="Vega-Arreguin J.C."/>
            <person name="Wawra S."/>
            <person name="Young S.K."/>
            <person name="Zeng Q."/>
            <person name="Dieguez-Uribeondo J."/>
            <person name="Russ C."/>
            <person name="Tyler B.M."/>
            <person name="van West P."/>
        </authorList>
    </citation>
    <scope>NUCLEOTIDE SEQUENCE [LARGE SCALE GENOMIC DNA]</scope>
    <source>
        <strain evidence="3 4">CBS 223.65</strain>
    </source>
</reference>
<dbReference type="PROSITE" id="PS50084">
    <property type="entry name" value="KH_TYPE_1"/>
    <property type="match status" value="1"/>
</dbReference>
<feature type="region of interest" description="Disordered" evidence="2">
    <location>
        <begin position="252"/>
        <end position="296"/>
    </location>
</feature>
<dbReference type="AlphaFoldDB" id="A0A067CAD2"/>
<protein>
    <recommendedName>
        <fullName evidence="5">K Homology domain-containing protein</fullName>
    </recommendedName>
</protein>
<evidence type="ECO:0000256" key="1">
    <source>
        <dbReference type="PROSITE-ProRule" id="PRU00117"/>
    </source>
</evidence>
<name>A0A067CAD2_SAPPC</name>
<keyword evidence="1" id="KW-0694">RNA-binding</keyword>